<gene>
    <name evidence="1" type="ORF">Hyperionvirus1_78</name>
</gene>
<sequence length="327" mass="36020">MSYYQKYLKYKRKYQIAKLLHQKGGDTFTALMARTKEGIKGFPTNNAPLGYFVSTLDTANWNGTLDLTNNEHTDSLWDMGQFLQEKVPTTKLDYVKTKIAAIPKNIKTDVGGNEILEAIFGEGTVVRKTCSVDELMSFVPAKLNNVCENLTKVSGSCGTPSYLDSIKSDISEGDQKSFLELFSAIRTKLGGIKPEKLILDIGATSEGAPAAGGNLVLRFIPGNPQAEKIGAIIDQINTADNLKGKTYWIDQFFPLDNTKERAATVINSIKDLMTVIPVVIYNRICGTCFRSFYYLAKYGAEYSFQGAQGKGVQDTDEILNCFVKSSG</sequence>
<name>A0A3G5AB07_9VIRU</name>
<protein>
    <submittedName>
        <fullName evidence="1">Uncharacterized protein</fullName>
    </submittedName>
</protein>
<evidence type="ECO:0000313" key="1">
    <source>
        <dbReference type="EMBL" id="AYV82499.1"/>
    </source>
</evidence>
<accession>A0A3G5AB07</accession>
<dbReference type="EMBL" id="MK072383">
    <property type="protein sequence ID" value="AYV82499.1"/>
    <property type="molecule type" value="Genomic_DNA"/>
</dbReference>
<reference evidence="1" key="1">
    <citation type="submission" date="2018-10" db="EMBL/GenBank/DDBJ databases">
        <title>Hidden diversity of soil giant viruses.</title>
        <authorList>
            <person name="Schulz F."/>
            <person name="Alteio L."/>
            <person name="Goudeau D."/>
            <person name="Ryan E.M."/>
            <person name="Malmstrom R.R."/>
            <person name="Blanchard J."/>
            <person name="Woyke T."/>
        </authorList>
    </citation>
    <scope>NUCLEOTIDE SEQUENCE</scope>
    <source>
        <strain evidence="1">HYV1</strain>
    </source>
</reference>
<organism evidence="1">
    <name type="scientific">Hyperionvirus sp</name>
    <dbReference type="NCBI Taxonomy" id="2487770"/>
    <lineage>
        <taxon>Viruses</taxon>
        <taxon>Varidnaviria</taxon>
        <taxon>Bamfordvirae</taxon>
        <taxon>Nucleocytoviricota</taxon>
        <taxon>Megaviricetes</taxon>
        <taxon>Imitervirales</taxon>
        <taxon>Mimiviridae</taxon>
        <taxon>Klosneuvirinae</taxon>
    </lineage>
</organism>
<proteinExistence type="predicted"/>